<protein>
    <submittedName>
        <fullName evidence="1">Uncharacterized protein</fullName>
    </submittedName>
</protein>
<evidence type="ECO:0000313" key="2">
    <source>
        <dbReference type="Proteomes" id="UP001558713"/>
    </source>
</evidence>
<comment type="caution">
    <text evidence="1">The sequence shown here is derived from an EMBL/GenBank/DDBJ whole genome shotgun (WGS) entry which is preliminary data.</text>
</comment>
<dbReference type="AlphaFoldDB" id="A0ABD0Z5X0"/>
<proteinExistence type="predicted"/>
<gene>
    <name evidence="1" type="ORF">V5N11_017169</name>
</gene>
<dbReference type="EMBL" id="JBANAX010000901">
    <property type="protein sequence ID" value="KAL1189351.1"/>
    <property type="molecule type" value="Genomic_DNA"/>
</dbReference>
<sequence length="120" mass="13402">MANCRSRPPWVGKLSRVEVSENSVLRSKPHGSWECPKQFIYSHLSSSMKQQRGSWTTSRSHSDYGDGGFVAAEEAELVAVLREAHPYVNLHRDSKFVVMLSAELLDSCPTLDGILKVITI</sequence>
<evidence type="ECO:0000313" key="1">
    <source>
        <dbReference type="EMBL" id="KAL1189351.1"/>
    </source>
</evidence>
<dbReference type="Proteomes" id="UP001558713">
    <property type="component" value="Unassembled WGS sequence"/>
</dbReference>
<keyword evidence="2" id="KW-1185">Reference proteome</keyword>
<accession>A0ABD0Z5X0</accession>
<name>A0ABD0Z5X0_CARAN</name>
<organism evidence="1 2">
    <name type="scientific">Cardamine amara subsp. amara</name>
    <dbReference type="NCBI Taxonomy" id="228776"/>
    <lineage>
        <taxon>Eukaryota</taxon>
        <taxon>Viridiplantae</taxon>
        <taxon>Streptophyta</taxon>
        <taxon>Embryophyta</taxon>
        <taxon>Tracheophyta</taxon>
        <taxon>Spermatophyta</taxon>
        <taxon>Magnoliopsida</taxon>
        <taxon>eudicotyledons</taxon>
        <taxon>Gunneridae</taxon>
        <taxon>Pentapetalae</taxon>
        <taxon>rosids</taxon>
        <taxon>malvids</taxon>
        <taxon>Brassicales</taxon>
        <taxon>Brassicaceae</taxon>
        <taxon>Cardamineae</taxon>
        <taxon>Cardamine</taxon>
    </lineage>
</organism>
<reference evidence="1 2" key="1">
    <citation type="submission" date="2024-04" db="EMBL/GenBank/DDBJ databases">
        <title>Genome assembly C_amara_ONT_v2.</title>
        <authorList>
            <person name="Yant L."/>
            <person name="Moore C."/>
            <person name="Slenker M."/>
        </authorList>
    </citation>
    <scope>NUCLEOTIDE SEQUENCE [LARGE SCALE GENOMIC DNA]</scope>
    <source>
        <tissue evidence="1">Leaf</tissue>
    </source>
</reference>